<feature type="signal peptide" evidence="1">
    <location>
        <begin position="1"/>
        <end position="21"/>
    </location>
</feature>
<sequence>MRVSLFLLVVPINAMSYSVRGIIGFKPSSIPLSNIKSEQRVIVGATSDGTEYPVTGLSRSCDDLKSTVTMFQKGATGYRMNAKHRKITISPVEKSATGVEFIISSTEKPSYAELNPPMTKQYIEPSVSSDIRCLLLTVSGSTIRKIMQSMVSYKVNNAVFILDDSVDPTSQCNNKKFTISKIQEECDV</sequence>
<accession>A0A1R1XV93</accession>
<keyword evidence="1" id="KW-0732">Signal</keyword>
<dbReference type="Proteomes" id="UP000187429">
    <property type="component" value="Unassembled WGS sequence"/>
</dbReference>
<evidence type="ECO:0000256" key="1">
    <source>
        <dbReference type="SAM" id="SignalP"/>
    </source>
</evidence>
<feature type="chain" id="PRO_5012073948" description="Secreted protein" evidence="1">
    <location>
        <begin position="22"/>
        <end position="188"/>
    </location>
</feature>
<evidence type="ECO:0000313" key="2">
    <source>
        <dbReference type="EMBL" id="OMJ18587.1"/>
    </source>
</evidence>
<name>A0A1R1XV93_9FUNG</name>
<reference evidence="3" key="1">
    <citation type="submission" date="2017-01" db="EMBL/GenBank/DDBJ databases">
        <authorList>
            <person name="Wang Y."/>
            <person name="White M."/>
            <person name="Kvist S."/>
            <person name="Moncalvo J.-M."/>
        </authorList>
    </citation>
    <scope>NUCLEOTIDE SEQUENCE [LARGE SCALE GENOMIC DNA]</scope>
    <source>
        <strain evidence="3">ID-206-W2</strain>
    </source>
</reference>
<organism evidence="2 3">
    <name type="scientific">Smittium culicis</name>
    <dbReference type="NCBI Taxonomy" id="133412"/>
    <lineage>
        <taxon>Eukaryota</taxon>
        <taxon>Fungi</taxon>
        <taxon>Fungi incertae sedis</taxon>
        <taxon>Zoopagomycota</taxon>
        <taxon>Kickxellomycotina</taxon>
        <taxon>Harpellomycetes</taxon>
        <taxon>Harpellales</taxon>
        <taxon>Legeriomycetaceae</taxon>
        <taxon>Smittium</taxon>
    </lineage>
</organism>
<comment type="caution">
    <text evidence="2">The sequence shown here is derived from an EMBL/GenBank/DDBJ whole genome shotgun (WGS) entry which is preliminary data.</text>
</comment>
<dbReference type="AlphaFoldDB" id="A0A1R1XV93"/>
<evidence type="ECO:0000313" key="3">
    <source>
        <dbReference type="Proteomes" id="UP000187429"/>
    </source>
</evidence>
<gene>
    <name evidence="2" type="ORF">AYI69_g6951</name>
</gene>
<proteinExistence type="predicted"/>
<protein>
    <recommendedName>
        <fullName evidence="4">Secreted protein</fullName>
    </recommendedName>
</protein>
<keyword evidence="3" id="KW-1185">Reference proteome</keyword>
<evidence type="ECO:0008006" key="4">
    <source>
        <dbReference type="Google" id="ProtNLM"/>
    </source>
</evidence>
<dbReference type="EMBL" id="LSSM01003236">
    <property type="protein sequence ID" value="OMJ18587.1"/>
    <property type="molecule type" value="Genomic_DNA"/>
</dbReference>